<proteinExistence type="predicted"/>
<dbReference type="GO" id="GO:0016504">
    <property type="term" value="F:peptidase activator activity"/>
    <property type="evidence" value="ECO:0007669"/>
    <property type="project" value="InterPro"/>
</dbReference>
<dbReference type="GO" id="GO:0070628">
    <property type="term" value="F:proteasome binding"/>
    <property type="evidence" value="ECO:0007669"/>
    <property type="project" value="InterPro"/>
</dbReference>
<dbReference type="GO" id="GO:0005829">
    <property type="term" value="C:cytosol"/>
    <property type="evidence" value="ECO:0007669"/>
    <property type="project" value="TreeGrafter"/>
</dbReference>
<protein>
    <submittedName>
        <fullName evidence="1">Uncharacterized protein</fullName>
    </submittedName>
</protein>
<dbReference type="Proteomes" id="UP000663866">
    <property type="component" value="Unassembled WGS sequence"/>
</dbReference>
<sequence>MIADRIVEVLKTANETDHDQVKGCLYILLGNDSFFLPTKISWSKMEKLWPSIASVNHSEKRSITNLIQRISHKIEKLFVTKEINQNANEESTRAAITLWCAIESKELETGNKLHEQQNLANTQSYNNLMEQLNSLITSNTLQVFFF</sequence>
<accession>A0A820X002</accession>
<organism evidence="1 2">
    <name type="scientific">Rotaria magnacalcarata</name>
    <dbReference type="NCBI Taxonomy" id="392030"/>
    <lineage>
        <taxon>Eukaryota</taxon>
        <taxon>Metazoa</taxon>
        <taxon>Spiralia</taxon>
        <taxon>Gnathifera</taxon>
        <taxon>Rotifera</taxon>
        <taxon>Eurotatoria</taxon>
        <taxon>Bdelloidea</taxon>
        <taxon>Philodinida</taxon>
        <taxon>Philodinidae</taxon>
        <taxon>Rotaria</taxon>
    </lineage>
</organism>
<name>A0A820X002_9BILA</name>
<evidence type="ECO:0000313" key="1">
    <source>
        <dbReference type="EMBL" id="CAF4525413.1"/>
    </source>
</evidence>
<dbReference type="GO" id="GO:0005634">
    <property type="term" value="C:nucleus"/>
    <property type="evidence" value="ECO:0007669"/>
    <property type="project" value="TreeGrafter"/>
</dbReference>
<keyword evidence="2" id="KW-1185">Reference proteome</keyword>
<gene>
    <name evidence="1" type="ORF">OVN521_LOCUS42053</name>
</gene>
<comment type="caution">
    <text evidence="1">The sequence shown here is derived from an EMBL/GenBank/DDBJ whole genome shotgun (WGS) entry which is preliminary data.</text>
</comment>
<dbReference type="AlphaFoldDB" id="A0A820X002"/>
<dbReference type="EMBL" id="CAJOBG010057027">
    <property type="protein sequence ID" value="CAF4525413.1"/>
    <property type="molecule type" value="Genomic_DNA"/>
</dbReference>
<dbReference type="PANTHER" id="PTHR32170:SF3">
    <property type="entry name" value="PROTEASOME ACTIVATOR COMPLEX SUBUNIT 4"/>
    <property type="match status" value="1"/>
</dbReference>
<dbReference type="GO" id="GO:0010499">
    <property type="term" value="P:proteasomal ubiquitin-independent protein catabolic process"/>
    <property type="evidence" value="ECO:0007669"/>
    <property type="project" value="TreeGrafter"/>
</dbReference>
<evidence type="ECO:0000313" key="2">
    <source>
        <dbReference type="Proteomes" id="UP000663866"/>
    </source>
</evidence>
<reference evidence="1" key="1">
    <citation type="submission" date="2021-02" db="EMBL/GenBank/DDBJ databases">
        <authorList>
            <person name="Nowell W R."/>
        </authorList>
    </citation>
    <scope>NUCLEOTIDE SEQUENCE</scope>
</reference>
<dbReference type="PANTHER" id="PTHR32170">
    <property type="entry name" value="PROTEASOME ACTIVATOR COMPLEX SUBUNIT 4"/>
    <property type="match status" value="1"/>
</dbReference>
<dbReference type="InterPro" id="IPR035309">
    <property type="entry name" value="PSME4"/>
</dbReference>